<dbReference type="PROSITE" id="PS01327">
    <property type="entry name" value="MSCL"/>
    <property type="match status" value="1"/>
</dbReference>
<keyword evidence="4 10" id="KW-1003">Cell membrane</keyword>
<comment type="similarity">
    <text evidence="2 10">Belongs to the MscL family.</text>
</comment>
<comment type="function">
    <text evidence="10">Channel that opens in response to stretch forces in the membrane lipid bilayer. May participate in the regulation of osmotic pressure changes within the cell.</text>
</comment>
<dbReference type="RefSeq" id="WP_169609895.1">
    <property type="nucleotide sequence ID" value="NZ_CP051682.1"/>
</dbReference>
<keyword evidence="8 10" id="KW-0472">Membrane</keyword>
<keyword evidence="5 10" id="KW-0812">Transmembrane</keyword>
<evidence type="ECO:0000256" key="8">
    <source>
        <dbReference type="ARBA" id="ARBA00023136"/>
    </source>
</evidence>
<dbReference type="PRINTS" id="PR01264">
    <property type="entry name" value="MECHCHANNEL"/>
</dbReference>
<evidence type="ECO:0000256" key="4">
    <source>
        <dbReference type="ARBA" id="ARBA00022475"/>
    </source>
</evidence>
<evidence type="ECO:0000256" key="5">
    <source>
        <dbReference type="ARBA" id="ARBA00022692"/>
    </source>
</evidence>
<dbReference type="Proteomes" id="UP000503278">
    <property type="component" value="Chromosome"/>
</dbReference>
<dbReference type="KEGG" id="mrob:HH214_17765"/>
<dbReference type="GO" id="GO:0008381">
    <property type="term" value="F:mechanosensitive monoatomic ion channel activity"/>
    <property type="evidence" value="ECO:0007669"/>
    <property type="project" value="UniProtKB-UniRule"/>
</dbReference>
<evidence type="ECO:0000313" key="12">
    <source>
        <dbReference type="Proteomes" id="UP000503278"/>
    </source>
</evidence>
<dbReference type="PANTHER" id="PTHR30266:SF2">
    <property type="entry name" value="LARGE-CONDUCTANCE MECHANOSENSITIVE CHANNEL"/>
    <property type="match status" value="1"/>
</dbReference>
<organism evidence="11 12">
    <name type="scientific">Mucilaginibacter robiniae</name>
    <dbReference type="NCBI Taxonomy" id="2728022"/>
    <lineage>
        <taxon>Bacteria</taxon>
        <taxon>Pseudomonadati</taxon>
        <taxon>Bacteroidota</taxon>
        <taxon>Sphingobacteriia</taxon>
        <taxon>Sphingobacteriales</taxon>
        <taxon>Sphingobacteriaceae</taxon>
        <taxon>Mucilaginibacter</taxon>
    </lineage>
</organism>
<evidence type="ECO:0000256" key="2">
    <source>
        <dbReference type="ARBA" id="ARBA00007254"/>
    </source>
</evidence>
<reference evidence="11 12" key="1">
    <citation type="submission" date="2020-04" db="EMBL/GenBank/DDBJ databases">
        <title>Genome sequencing of novel species.</title>
        <authorList>
            <person name="Heo J."/>
            <person name="Kim S.-J."/>
            <person name="Kim J.-S."/>
            <person name="Hong S.-B."/>
            <person name="Kwon S.-W."/>
        </authorList>
    </citation>
    <scope>NUCLEOTIDE SEQUENCE [LARGE SCALE GENOMIC DNA]</scope>
    <source>
        <strain evidence="11 12">F39-2</strain>
    </source>
</reference>
<keyword evidence="9 10" id="KW-0407">Ion channel</keyword>
<dbReference type="EMBL" id="CP051682">
    <property type="protein sequence ID" value="QJD97589.1"/>
    <property type="molecule type" value="Genomic_DNA"/>
</dbReference>
<comment type="subunit">
    <text evidence="10">Homopentamer.</text>
</comment>
<dbReference type="InterPro" id="IPR001185">
    <property type="entry name" value="MS_channel"/>
</dbReference>
<protein>
    <recommendedName>
        <fullName evidence="10">Large-conductance mechanosensitive channel</fullName>
    </recommendedName>
</protein>
<evidence type="ECO:0000256" key="3">
    <source>
        <dbReference type="ARBA" id="ARBA00022448"/>
    </source>
</evidence>
<feature type="transmembrane region" description="Helical" evidence="10">
    <location>
        <begin position="73"/>
        <end position="91"/>
    </location>
</feature>
<dbReference type="InterPro" id="IPR019823">
    <property type="entry name" value="Mechanosensitive_channel_CS"/>
</dbReference>
<dbReference type="PANTHER" id="PTHR30266">
    <property type="entry name" value="MECHANOSENSITIVE CHANNEL MSCL"/>
    <property type="match status" value="1"/>
</dbReference>
<comment type="subcellular location">
    <subcellularLocation>
        <location evidence="1 10">Cell membrane</location>
        <topology evidence="1 10">Multi-pass membrane protein</topology>
    </subcellularLocation>
</comment>
<dbReference type="Pfam" id="PF01741">
    <property type="entry name" value="MscL"/>
    <property type="match status" value="1"/>
</dbReference>
<dbReference type="GO" id="GO:0005886">
    <property type="term" value="C:plasma membrane"/>
    <property type="evidence" value="ECO:0007669"/>
    <property type="project" value="UniProtKB-SubCell"/>
</dbReference>
<dbReference type="Gene3D" id="1.10.1200.120">
    <property type="entry name" value="Large-conductance mechanosensitive channel, MscL, domain 1"/>
    <property type="match status" value="1"/>
</dbReference>
<evidence type="ECO:0000256" key="9">
    <source>
        <dbReference type="ARBA" id="ARBA00023303"/>
    </source>
</evidence>
<proteinExistence type="inferred from homology"/>
<evidence type="ECO:0000313" key="11">
    <source>
        <dbReference type="EMBL" id="QJD97589.1"/>
    </source>
</evidence>
<evidence type="ECO:0000256" key="10">
    <source>
        <dbReference type="HAMAP-Rule" id="MF_00115"/>
    </source>
</evidence>
<gene>
    <name evidence="10 11" type="primary">mscL</name>
    <name evidence="11" type="ORF">HH214_17765</name>
</gene>
<dbReference type="InterPro" id="IPR037673">
    <property type="entry name" value="MSC/AndL"/>
</dbReference>
<dbReference type="NCBIfam" id="TIGR00220">
    <property type="entry name" value="mscL"/>
    <property type="match status" value="1"/>
</dbReference>
<accession>A0A7L5E5K1</accession>
<dbReference type="NCBIfam" id="NF001843">
    <property type="entry name" value="PRK00567.1-4"/>
    <property type="match status" value="1"/>
</dbReference>
<feature type="transmembrane region" description="Helical" evidence="10">
    <location>
        <begin position="12"/>
        <end position="33"/>
    </location>
</feature>
<sequence>MSFIKDFKEFAIKGNVLDLAVAVVIGGAFGKIVSSLVEDIITPAILTPALKAANLSNLSQLVVPGTAIKYGNFLSQVISFFIISLALFVVIQAINRFQKKEAVAPTVTPAPSKEEILLTEIRDLLAKKQ</sequence>
<dbReference type="AlphaFoldDB" id="A0A7L5E5K1"/>
<dbReference type="InterPro" id="IPR036019">
    <property type="entry name" value="MscL_channel"/>
</dbReference>
<keyword evidence="7 10" id="KW-0406">Ion transport</keyword>
<evidence type="ECO:0000256" key="1">
    <source>
        <dbReference type="ARBA" id="ARBA00004651"/>
    </source>
</evidence>
<keyword evidence="6 10" id="KW-1133">Transmembrane helix</keyword>
<keyword evidence="3 10" id="KW-0813">Transport</keyword>
<evidence type="ECO:0000256" key="6">
    <source>
        <dbReference type="ARBA" id="ARBA00022989"/>
    </source>
</evidence>
<evidence type="ECO:0000256" key="7">
    <source>
        <dbReference type="ARBA" id="ARBA00023065"/>
    </source>
</evidence>
<dbReference type="SUPFAM" id="SSF81330">
    <property type="entry name" value="Gated mechanosensitive channel"/>
    <property type="match status" value="1"/>
</dbReference>
<keyword evidence="12" id="KW-1185">Reference proteome</keyword>
<dbReference type="HAMAP" id="MF_00115">
    <property type="entry name" value="MscL"/>
    <property type="match status" value="1"/>
</dbReference>
<name>A0A7L5E5K1_9SPHI</name>